<protein>
    <submittedName>
        <fullName evidence="2">Uncharacterized protein</fullName>
    </submittedName>
</protein>
<feature type="compositionally biased region" description="Acidic residues" evidence="1">
    <location>
        <begin position="54"/>
        <end position="65"/>
    </location>
</feature>
<evidence type="ECO:0000313" key="2">
    <source>
        <dbReference type="EMBL" id="KAK1648352.1"/>
    </source>
</evidence>
<sequence length="118" mass="12748">MTLDQLGSRAAGKLAPYAISGEGSSFAGRRSPSTSEDQATSDEEMAHAKRFEDGEYVDNDDEEAAATEVPGIISEEEAGASWRRKEVAAVRQVRAFKPAQKEAAVCCVKIQRVILDDD</sequence>
<dbReference type="AlphaFoldDB" id="A0AAD8SA22"/>
<dbReference type="EMBL" id="JAUUTY010000004">
    <property type="protein sequence ID" value="KAK1648352.1"/>
    <property type="molecule type" value="Genomic_DNA"/>
</dbReference>
<evidence type="ECO:0000256" key="1">
    <source>
        <dbReference type="SAM" id="MobiDB-lite"/>
    </source>
</evidence>
<comment type="caution">
    <text evidence="2">The sequence shown here is derived from an EMBL/GenBank/DDBJ whole genome shotgun (WGS) entry which is preliminary data.</text>
</comment>
<gene>
    <name evidence="2" type="ORF">QYE76_066157</name>
</gene>
<reference evidence="2" key="1">
    <citation type="submission" date="2023-07" db="EMBL/GenBank/DDBJ databases">
        <title>A chromosome-level genome assembly of Lolium multiflorum.</title>
        <authorList>
            <person name="Chen Y."/>
            <person name="Copetti D."/>
            <person name="Kolliker R."/>
            <person name="Studer B."/>
        </authorList>
    </citation>
    <scope>NUCLEOTIDE SEQUENCE</scope>
    <source>
        <strain evidence="2">02402/16</strain>
        <tissue evidence="2">Leaf</tissue>
    </source>
</reference>
<accession>A0AAD8SA22</accession>
<proteinExistence type="predicted"/>
<feature type="compositionally biased region" description="Basic and acidic residues" evidence="1">
    <location>
        <begin position="44"/>
        <end position="53"/>
    </location>
</feature>
<name>A0AAD8SA22_LOLMU</name>
<organism evidence="2 3">
    <name type="scientific">Lolium multiflorum</name>
    <name type="common">Italian ryegrass</name>
    <name type="synonym">Lolium perenne subsp. multiflorum</name>
    <dbReference type="NCBI Taxonomy" id="4521"/>
    <lineage>
        <taxon>Eukaryota</taxon>
        <taxon>Viridiplantae</taxon>
        <taxon>Streptophyta</taxon>
        <taxon>Embryophyta</taxon>
        <taxon>Tracheophyta</taxon>
        <taxon>Spermatophyta</taxon>
        <taxon>Magnoliopsida</taxon>
        <taxon>Liliopsida</taxon>
        <taxon>Poales</taxon>
        <taxon>Poaceae</taxon>
        <taxon>BOP clade</taxon>
        <taxon>Pooideae</taxon>
        <taxon>Poodae</taxon>
        <taxon>Poeae</taxon>
        <taxon>Poeae Chloroplast Group 2 (Poeae type)</taxon>
        <taxon>Loliodinae</taxon>
        <taxon>Loliinae</taxon>
        <taxon>Lolium</taxon>
    </lineage>
</organism>
<dbReference type="Proteomes" id="UP001231189">
    <property type="component" value="Unassembled WGS sequence"/>
</dbReference>
<evidence type="ECO:0000313" key="3">
    <source>
        <dbReference type="Proteomes" id="UP001231189"/>
    </source>
</evidence>
<keyword evidence="3" id="KW-1185">Reference proteome</keyword>
<feature type="region of interest" description="Disordered" evidence="1">
    <location>
        <begin position="19"/>
        <end position="73"/>
    </location>
</feature>